<dbReference type="EMBL" id="UNSH01000002">
    <property type="protein sequence ID" value="SZE99723.1"/>
    <property type="molecule type" value="Genomic_DNA"/>
</dbReference>
<dbReference type="AlphaFoldDB" id="A0A383UIP8"/>
<evidence type="ECO:0000313" key="2">
    <source>
        <dbReference type="Proteomes" id="UP000275772"/>
    </source>
</evidence>
<proteinExistence type="predicted"/>
<sequence length="121" mass="14104">MLDDFLYKYTWKNAELAMTRYRLCKNWYESVIFTKSLWPTSKIREAFSGRATILSQIRQSDPIPTIFSCAARSVESFLALNGIAKIQGNQRRFMSKIEFKNESYVYFSHLSSFLSTSNVES</sequence>
<evidence type="ECO:0000313" key="1">
    <source>
        <dbReference type="EMBL" id="SZE99723.1"/>
    </source>
</evidence>
<organism evidence="1 2">
    <name type="scientific">Blumeria hordei</name>
    <name type="common">Barley powdery mildew</name>
    <name type="synonym">Blumeria graminis f. sp. hordei</name>
    <dbReference type="NCBI Taxonomy" id="2867405"/>
    <lineage>
        <taxon>Eukaryota</taxon>
        <taxon>Fungi</taxon>
        <taxon>Dikarya</taxon>
        <taxon>Ascomycota</taxon>
        <taxon>Pezizomycotina</taxon>
        <taxon>Leotiomycetes</taxon>
        <taxon>Erysiphales</taxon>
        <taxon>Erysiphaceae</taxon>
        <taxon>Blumeria</taxon>
    </lineage>
</organism>
<gene>
    <name evidence="1" type="ORF">BLGHR1_10454</name>
</gene>
<name>A0A383UIP8_BLUHO</name>
<dbReference type="Proteomes" id="UP000275772">
    <property type="component" value="Unassembled WGS sequence"/>
</dbReference>
<protein>
    <submittedName>
        <fullName evidence="1">Uncharacterized protein</fullName>
    </submittedName>
</protein>
<dbReference type="VEuPathDB" id="FungiDB:BLGHR1_10454"/>
<accession>A0A383UIP8</accession>
<reference evidence="1 2" key="1">
    <citation type="submission" date="2017-11" db="EMBL/GenBank/DDBJ databases">
        <authorList>
            <person name="Kracher B."/>
        </authorList>
    </citation>
    <scope>NUCLEOTIDE SEQUENCE [LARGE SCALE GENOMIC DNA]</scope>
    <source>
        <strain evidence="1 2">RACE1</strain>
    </source>
</reference>